<dbReference type="Gene3D" id="3.40.50.1820">
    <property type="entry name" value="alpha/beta hydrolase"/>
    <property type="match status" value="1"/>
</dbReference>
<evidence type="ECO:0008006" key="5">
    <source>
        <dbReference type="Google" id="ProtNLM"/>
    </source>
</evidence>
<name>A0A439CQN1_9PEZI</name>
<dbReference type="SUPFAM" id="SSF53474">
    <property type="entry name" value="alpha/beta-Hydrolases"/>
    <property type="match status" value="1"/>
</dbReference>
<dbReference type="InterPro" id="IPR029058">
    <property type="entry name" value="AB_hydrolase_fold"/>
</dbReference>
<keyword evidence="2" id="KW-0732">Signal</keyword>
<dbReference type="AlphaFoldDB" id="A0A439CQN1"/>
<evidence type="ECO:0000313" key="4">
    <source>
        <dbReference type="Proteomes" id="UP000286045"/>
    </source>
</evidence>
<dbReference type="GO" id="GO:0016042">
    <property type="term" value="P:lipid catabolic process"/>
    <property type="evidence" value="ECO:0007669"/>
    <property type="project" value="UniProtKB-UniRule"/>
</dbReference>
<dbReference type="PIRSF" id="PIRSF029171">
    <property type="entry name" value="Esterase_LipA"/>
    <property type="match status" value="1"/>
</dbReference>
<gene>
    <name evidence="3" type="ORF">EKO27_g10637</name>
</gene>
<dbReference type="PANTHER" id="PTHR34853">
    <property type="match status" value="1"/>
</dbReference>
<protein>
    <recommendedName>
        <fullName evidence="5">Triacylglycerol lipase</fullName>
    </recommendedName>
</protein>
<evidence type="ECO:0000313" key="3">
    <source>
        <dbReference type="EMBL" id="RWA04469.1"/>
    </source>
</evidence>
<dbReference type="PANTHER" id="PTHR34853:SF5">
    <property type="entry name" value="LIP-DOMAIN-CONTAINING PROTEIN-RELATED"/>
    <property type="match status" value="1"/>
</dbReference>
<feature type="signal peptide" evidence="2">
    <location>
        <begin position="1"/>
        <end position="18"/>
    </location>
</feature>
<comment type="similarity">
    <text evidence="2">Belongs to the AB hydrolase superfamily. Lipase family.</text>
</comment>
<accession>A0A439CQN1</accession>
<keyword evidence="1" id="KW-0378">Hydrolase</keyword>
<comment type="caution">
    <text evidence="3">The sequence shown here is derived from an EMBL/GenBank/DDBJ whole genome shotgun (WGS) entry which is preliminary data.</text>
</comment>
<dbReference type="Gene3D" id="1.10.260.130">
    <property type="match status" value="1"/>
</dbReference>
<dbReference type="Pfam" id="PF03583">
    <property type="entry name" value="LIP"/>
    <property type="match status" value="1"/>
</dbReference>
<dbReference type="GO" id="GO:0004806">
    <property type="term" value="F:triacylglycerol lipase activity"/>
    <property type="evidence" value="ECO:0007669"/>
    <property type="project" value="UniProtKB-UniRule"/>
</dbReference>
<dbReference type="InterPro" id="IPR005152">
    <property type="entry name" value="Lipase_secreted"/>
</dbReference>
<feature type="chain" id="PRO_5018824771" description="Triacylglycerol lipase" evidence="2">
    <location>
        <begin position="19"/>
        <end position="436"/>
    </location>
</feature>
<proteinExistence type="inferred from homology"/>
<sequence>MLLASALLPLLLFKGCAGLQHREAPGKALPPSQDPWYTAPPDFESASPGTILRIRPDPSNITAIVAAEVAYNILYRSTDTRYRPSWAVTTLLVPKTPREKRNGTDGKAALLSFQIPYNTASVDAGPSYLLATNFGLNVPGVMPFTAYIDDALRCGWYVTVPDFEGPTASFGAGPQAGHAVLDNVRAALSAAELDDNPAATRYAMWGYSGGSIASAFAAEMQASYAPELDFAGTAIGGIVPDLTEVFRKPISNVSSMIPAGLLGVTAQYPEARDFLVSQLKTSGPYNATGFLQALDFTAFEAIGYFGLHNISEYFTNGLEALYAAPELARVFGDNEFQGYHGIPQMPLFVHKAIHDESNGIATSDDLISHYCKVGANILYHRNTVGGHEAEFINGIPRVFEFLSAVFNGSYGERYNTTGCTWVDVSVDVTAPATGES</sequence>
<dbReference type="EMBL" id="RYZI01000564">
    <property type="protein sequence ID" value="RWA04469.1"/>
    <property type="molecule type" value="Genomic_DNA"/>
</dbReference>
<keyword evidence="4" id="KW-1185">Reference proteome</keyword>
<organism evidence="3 4">
    <name type="scientific">Xylaria grammica</name>
    <dbReference type="NCBI Taxonomy" id="363999"/>
    <lineage>
        <taxon>Eukaryota</taxon>
        <taxon>Fungi</taxon>
        <taxon>Dikarya</taxon>
        <taxon>Ascomycota</taxon>
        <taxon>Pezizomycotina</taxon>
        <taxon>Sordariomycetes</taxon>
        <taxon>Xylariomycetidae</taxon>
        <taxon>Xylariales</taxon>
        <taxon>Xylariaceae</taxon>
        <taxon>Xylaria</taxon>
    </lineage>
</organism>
<evidence type="ECO:0000256" key="1">
    <source>
        <dbReference type="ARBA" id="ARBA00022801"/>
    </source>
</evidence>
<reference evidence="3 4" key="1">
    <citation type="submission" date="2018-12" db="EMBL/GenBank/DDBJ databases">
        <title>Draft genome sequence of Xylaria grammica IHI A82.</title>
        <authorList>
            <person name="Buettner E."/>
            <person name="Kellner H."/>
        </authorList>
    </citation>
    <scope>NUCLEOTIDE SEQUENCE [LARGE SCALE GENOMIC DNA]</scope>
    <source>
        <strain evidence="3 4">IHI A82</strain>
    </source>
</reference>
<dbReference type="Proteomes" id="UP000286045">
    <property type="component" value="Unassembled WGS sequence"/>
</dbReference>
<evidence type="ECO:0000256" key="2">
    <source>
        <dbReference type="PIRNR" id="PIRNR029171"/>
    </source>
</evidence>